<dbReference type="CDD" id="cd07730">
    <property type="entry name" value="metallo-hydrolase-like_MBL-fold"/>
    <property type="match status" value="1"/>
</dbReference>
<dbReference type="Proteomes" id="UP000799536">
    <property type="component" value="Unassembled WGS sequence"/>
</dbReference>
<comment type="caution">
    <text evidence="6">The sequence shown here is derived from an EMBL/GenBank/DDBJ whole genome shotgun (WGS) entry which is preliminary data.</text>
</comment>
<keyword evidence="4" id="KW-0862">Zinc</keyword>
<protein>
    <submittedName>
        <fullName evidence="6">Metallo-hydrolase/oxidoreductase</fullName>
    </submittedName>
</protein>
<dbReference type="AlphaFoldDB" id="A0A9P4JMR3"/>
<dbReference type="OrthoDB" id="10250730at2759"/>
<dbReference type="InterPro" id="IPR051013">
    <property type="entry name" value="MBL_superfamily_lactonases"/>
</dbReference>
<evidence type="ECO:0000256" key="1">
    <source>
        <dbReference type="ARBA" id="ARBA00007749"/>
    </source>
</evidence>
<name>A0A9P4JMR3_9PLEO</name>
<keyword evidence="7" id="KW-1185">Reference proteome</keyword>
<sequence length="315" mass="35671">MTVADIRCTPLPEPEDYVHLSLLDGGSFIGDLVRVHAGIGSVKYRMYNWAFYISHKGRHILWDLGLTEDRTCYTPWVNEFMLASINHVGPRRALTEQLRERGTESSQIDSVLFSHAHWDHCRPIRREFPNATAYFGPGTHESCSPGHFLDSSLQWDGRYFDPHNATEKWKELEGPWTPFGPFDKAMDFFGDGTFWVIQAPGHMPGNLCAAARIRGNEWVLLGSDCCHSRELLDGKYEIAEFCVPGLGKSTLHADLQAAQRTIERVRVLEKEFGFHVALAHDASWMKSGADQVLMSLLDESMKQAAREKIPLDEIP</sequence>
<evidence type="ECO:0000256" key="4">
    <source>
        <dbReference type="ARBA" id="ARBA00022833"/>
    </source>
</evidence>
<dbReference type="EMBL" id="ML994046">
    <property type="protein sequence ID" value="KAF2199969.1"/>
    <property type="molecule type" value="Genomic_DNA"/>
</dbReference>
<organism evidence="6 7">
    <name type="scientific">Delitschia confertaspora ATCC 74209</name>
    <dbReference type="NCBI Taxonomy" id="1513339"/>
    <lineage>
        <taxon>Eukaryota</taxon>
        <taxon>Fungi</taxon>
        <taxon>Dikarya</taxon>
        <taxon>Ascomycota</taxon>
        <taxon>Pezizomycotina</taxon>
        <taxon>Dothideomycetes</taxon>
        <taxon>Pleosporomycetidae</taxon>
        <taxon>Pleosporales</taxon>
        <taxon>Delitschiaceae</taxon>
        <taxon>Delitschia</taxon>
    </lineage>
</organism>
<dbReference type="InterPro" id="IPR036866">
    <property type="entry name" value="RibonucZ/Hydroxyglut_hydro"/>
</dbReference>
<comment type="similarity">
    <text evidence="1">Belongs to the metallo-beta-lactamase superfamily.</text>
</comment>
<keyword evidence="3" id="KW-0378">Hydrolase</keyword>
<evidence type="ECO:0000256" key="2">
    <source>
        <dbReference type="ARBA" id="ARBA00022723"/>
    </source>
</evidence>
<evidence type="ECO:0000259" key="5">
    <source>
        <dbReference type="SMART" id="SM00849"/>
    </source>
</evidence>
<evidence type="ECO:0000313" key="7">
    <source>
        <dbReference type="Proteomes" id="UP000799536"/>
    </source>
</evidence>
<proteinExistence type="inferred from homology"/>
<dbReference type="InterPro" id="IPR001279">
    <property type="entry name" value="Metallo-B-lactamas"/>
</dbReference>
<dbReference type="GO" id="GO:0046872">
    <property type="term" value="F:metal ion binding"/>
    <property type="evidence" value="ECO:0007669"/>
    <property type="project" value="UniProtKB-KW"/>
</dbReference>
<dbReference type="PANTHER" id="PTHR42978">
    <property type="entry name" value="QUORUM-QUENCHING LACTONASE YTNP-RELATED-RELATED"/>
    <property type="match status" value="1"/>
</dbReference>
<dbReference type="SUPFAM" id="SSF56281">
    <property type="entry name" value="Metallo-hydrolase/oxidoreductase"/>
    <property type="match status" value="1"/>
</dbReference>
<keyword evidence="2" id="KW-0479">Metal-binding</keyword>
<accession>A0A9P4JMR3</accession>
<evidence type="ECO:0000313" key="6">
    <source>
        <dbReference type="EMBL" id="KAF2199969.1"/>
    </source>
</evidence>
<gene>
    <name evidence="6" type="ORF">GQ43DRAFT_375009</name>
</gene>
<reference evidence="6" key="1">
    <citation type="journal article" date="2020" name="Stud. Mycol.">
        <title>101 Dothideomycetes genomes: a test case for predicting lifestyles and emergence of pathogens.</title>
        <authorList>
            <person name="Haridas S."/>
            <person name="Albert R."/>
            <person name="Binder M."/>
            <person name="Bloem J."/>
            <person name="Labutti K."/>
            <person name="Salamov A."/>
            <person name="Andreopoulos B."/>
            <person name="Baker S."/>
            <person name="Barry K."/>
            <person name="Bills G."/>
            <person name="Bluhm B."/>
            <person name="Cannon C."/>
            <person name="Castanera R."/>
            <person name="Culley D."/>
            <person name="Daum C."/>
            <person name="Ezra D."/>
            <person name="Gonzalez J."/>
            <person name="Henrissat B."/>
            <person name="Kuo A."/>
            <person name="Liang C."/>
            <person name="Lipzen A."/>
            <person name="Lutzoni F."/>
            <person name="Magnuson J."/>
            <person name="Mondo S."/>
            <person name="Nolan M."/>
            <person name="Ohm R."/>
            <person name="Pangilinan J."/>
            <person name="Park H.-J."/>
            <person name="Ramirez L."/>
            <person name="Alfaro M."/>
            <person name="Sun H."/>
            <person name="Tritt A."/>
            <person name="Yoshinaga Y."/>
            <person name="Zwiers L.-H."/>
            <person name="Turgeon B."/>
            <person name="Goodwin S."/>
            <person name="Spatafora J."/>
            <person name="Crous P."/>
            <person name="Grigoriev I."/>
        </authorList>
    </citation>
    <scope>NUCLEOTIDE SEQUENCE</scope>
    <source>
        <strain evidence="6">ATCC 74209</strain>
    </source>
</reference>
<dbReference type="SMART" id="SM00849">
    <property type="entry name" value="Lactamase_B"/>
    <property type="match status" value="1"/>
</dbReference>
<dbReference type="GO" id="GO:0016787">
    <property type="term" value="F:hydrolase activity"/>
    <property type="evidence" value="ECO:0007669"/>
    <property type="project" value="UniProtKB-KW"/>
</dbReference>
<dbReference type="PANTHER" id="PTHR42978:SF4">
    <property type="entry name" value="METALLO-BETA-LACTAMASE DOMAIN-CONTAINING PROTEIN"/>
    <property type="match status" value="1"/>
</dbReference>
<evidence type="ECO:0000256" key="3">
    <source>
        <dbReference type="ARBA" id="ARBA00022801"/>
    </source>
</evidence>
<dbReference type="Pfam" id="PF00753">
    <property type="entry name" value="Lactamase_B"/>
    <property type="match status" value="1"/>
</dbReference>
<dbReference type="Gene3D" id="3.60.15.10">
    <property type="entry name" value="Ribonuclease Z/Hydroxyacylglutathione hydrolase-like"/>
    <property type="match status" value="1"/>
</dbReference>
<feature type="domain" description="Metallo-beta-lactamase" evidence="5">
    <location>
        <begin position="47"/>
        <end position="280"/>
    </location>
</feature>